<evidence type="ECO:0000313" key="3">
    <source>
        <dbReference type="Proteomes" id="UP001523528"/>
    </source>
</evidence>
<feature type="transmembrane region" description="Helical" evidence="1">
    <location>
        <begin position="194"/>
        <end position="215"/>
    </location>
</feature>
<name>A0ABT1EYZ9_9PROT</name>
<dbReference type="EMBL" id="JAMYZZ010000007">
    <property type="protein sequence ID" value="MCP1258123.1"/>
    <property type="molecule type" value="Genomic_DNA"/>
</dbReference>
<keyword evidence="3" id="KW-1185">Reference proteome</keyword>
<feature type="transmembrane region" description="Helical" evidence="1">
    <location>
        <begin position="161"/>
        <end position="182"/>
    </location>
</feature>
<feature type="transmembrane region" description="Helical" evidence="1">
    <location>
        <begin position="78"/>
        <end position="103"/>
    </location>
</feature>
<feature type="transmembrane region" description="Helical" evidence="1">
    <location>
        <begin position="260"/>
        <end position="278"/>
    </location>
</feature>
<protein>
    <recommendedName>
        <fullName evidence="4">Glycosyltransferase RgtA/B/C/D-like domain-containing protein</fullName>
    </recommendedName>
</protein>
<feature type="transmembrane region" description="Helical" evidence="1">
    <location>
        <begin position="285"/>
        <end position="307"/>
    </location>
</feature>
<reference evidence="2 3" key="1">
    <citation type="submission" date="2022-06" db="EMBL/GenBank/DDBJ databases">
        <title>Acetobacer genomes from food samples.</title>
        <authorList>
            <person name="Sombolestani A."/>
        </authorList>
    </citation>
    <scope>NUCLEOTIDE SEQUENCE [LARGE SCALE GENOMIC DNA]</scope>
    <source>
        <strain evidence="2 3">R-83285</strain>
    </source>
</reference>
<feature type="transmembrane region" description="Helical" evidence="1">
    <location>
        <begin position="12"/>
        <end position="34"/>
    </location>
</feature>
<evidence type="ECO:0000313" key="2">
    <source>
        <dbReference type="EMBL" id="MCP1258123.1"/>
    </source>
</evidence>
<proteinExistence type="predicted"/>
<evidence type="ECO:0008006" key="4">
    <source>
        <dbReference type="Google" id="ProtNLM"/>
    </source>
</evidence>
<organism evidence="2 3">
    <name type="scientific">Acetobacter lambici</name>
    <dbReference type="NCBI Taxonomy" id="1332824"/>
    <lineage>
        <taxon>Bacteria</taxon>
        <taxon>Pseudomonadati</taxon>
        <taxon>Pseudomonadota</taxon>
        <taxon>Alphaproteobacteria</taxon>
        <taxon>Acetobacterales</taxon>
        <taxon>Acetobacteraceae</taxon>
        <taxon>Acetobacter</taxon>
    </lineage>
</organism>
<keyword evidence="1" id="KW-0812">Transmembrane</keyword>
<feature type="transmembrane region" description="Helical" evidence="1">
    <location>
        <begin position="313"/>
        <end position="329"/>
    </location>
</feature>
<comment type="caution">
    <text evidence="2">The sequence shown here is derived from an EMBL/GenBank/DDBJ whole genome shotgun (WGS) entry which is preliminary data.</text>
</comment>
<sequence>MNINIIFKNKNKILILIFILWSAIAAYLVCHHAMWRDEVRNFMIGIGATSQIHLIGNPHPFLTYKIEQIFYWILGSYWALPLSSLLISFSTVIIILFCSPFDVKTKSLMLFGYPLLYEYTVMDRNYGISALLLMLFSYFFSNKNYKYIYSGPILFLLANTNVHSALIVGVLSVLWPLNVWYTNGKKWNEETRKAFINGFMGLSGFVVCLITIYPIRYDLAPAHPLEIAPKHHLHFLKNLTFFECENYFSEFFGHKTLGKIIYITLQSIAYAFIMLSVFSLWGNTLLFSIAAIILVGFTLFFSVIYPGRYRHEALWIMLLFALLWIKKNTDQKVIPSTLNKIGLVSFYGMLSVQFILSIMLAFHEVKTPNSRSKEFSTLISQNEILKDSPVLSSLDYILEPIPYYTKKPVFMMTLNDFDFVVPYKTQLNYSLDDLLHAAQKLALCSKSPPLILIVNDKNNNKTSTANIMDNEEENSIREYTYNYWIFTATSEQKKRFLEKTHRIARYPNGYLEEGFIVYELNVDNTAKTSCSPG</sequence>
<gene>
    <name evidence="2" type="ORF">NKW50_05910</name>
</gene>
<dbReference type="Proteomes" id="UP001523528">
    <property type="component" value="Unassembled WGS sequence"/>
</dbReference>
<feature type="transmembrane region" description="Helical" evidence="1">
    <location>
        <begin position="341"/>
        <end position="362"/>
    </location>
</feature>
<feature type="transmembrane region" description="Helical" evidence="1">
    <location>
        <begin position="124"/>
        <end position="141"/>
    </location>
</feature>
<evidence type="ECO:0000256" key="1">
    <source>
        <dbReference type="SAM" id="Phobius"/>
    </source>
</evidence>
<keyword evidence="1" id="KW-1133">Transmembrane helix</keyword>
<keyword evidence="1" id="KW-0472">Membrane</keyword>
<accession>A0ABT1EYZ9</accession>
<dbReference type="RefSeq" id="WP_165990873.1">
    <property type="nucleotide sequence ID" value="NZ_JAMYZY010000008.1"/>
</dbReference>